<comment type="similarity">
    <text evidence="1 2">Belongs to the phospholipid scramblase family.</text>
</comment>
<evidence type="ECO:0000313" key="3">
    <source>
        <dbReference type="EMBL" id="CAH0364411.1"/>
    </source>
</evidence>
<dbReference type="PANTHER" id="PTHR23248">
    <property type="entry name" value="PHOSPHOLIPID SCRAMBLASE-RELATED"/>
    <property type="match status" value="1"/>
</dbReference>
<evidence type="ECO:0000313" key="4">
    <source>
        <dbReference type="Proteomes" id="UP000789595"/>
    </source>
</evidence>
<dbReference type="OrthoDB" id="191150at2759"/>
<dbReference type="GO" id="GO:0005886">
    <property type="term" value="C:plasma membrane"/>
    <property type="evidence" value="ECO:0007669"/>
    <property type="project" value="TreeGrafter"/>
</dbReference>
<accession>A0A8J2SBG0</accession>
<comment type="caution">
    <text evidence="3">The sequence shown here is derived from an EMBL/GenBank/DDBJ whole genome shotgun (WGS) entry which is preliminary data.</text>
</comment>
<keyword evidence="4" id="KW-1185">Reference proteome</keyword>
<dbReference type="Proteomes" id="UP000789595">
    <property type="component" value="Unassembled WGS sequence"/>
</dbReference>
<dbReference type="EMBL" id="CAKKNE010000001">
    <property type="protein sequence ID" value="CAH0364411.1"/>
    <property type="molecule type" value="Genomic_DNA"/>
</dbReference>
<gene>
    <name evidence="3" type="ORF">PECAL_1P07710</name>
</gene>
<proteinExistence type="inferred from homology"/>
<dbReference type="InterPro" id="IPR005552">
    <property type="entry name" value="Scramblase"/>
</dbReference>
<organism evidence="3 4">
    <name type="scientific">Pelagomonas calceolata</name>
    <dbReference type="NCBI Taxonomy" id="35677"/>
    <lineage>
        <taxon>Eukaryota</taxon>
        <taxon>Sar</taxon>
        <taxon>Stramenopiles</taxon>
        <taxon>Ochrophyta</taxon>
        <taxon>Pelagophyceae</taxon>
        <taxon>Pelagomonadales</taxon>
        <taxon>Pelagomonadaceae</taxon>
        <taxon>Pelagomonas</taxon>
    </lineage>
</organism>
<name>A0A8J2SBG0_9STRA</name>
<protein>
    <recommendedName>
        <fullName evidence="2">Phospholipid scramblase</fullName>
    </recommendedName>
</protein>
<dbReference type="Pfam" id="PF03803">
    <property type="entry name" value="Scramblase"/>
    <property type="match status" value="1"/>
</dbReference>
<dbReference type="AlphaFoldDB" id="A0A8J2SBG0"/>
<evidence type="ECO:0000256" key="1">
    <source>
        <dbReference type="ARBA" id="ARBA00005350"/>
    </source>
</evidence>
<sequence>MSAPKEQEMVERVEPTAVTPVIVDPIPLAPVAVVVPPGAVTGTVVAVQGQNVVIPAGYAAGAEWQVMLPTTKVVQQSGLVGMAQLLGGADRIHINQRMMMFEALSCGMFEQKNKYDIRIGDKEGPTVMVATEESKPWTRLCCAPRHSAFVYFAPAYDQNNVLLTMERPGCKCDGCFDVMCCVNSPKPCTGGGCYTCHDMCVEEVTLHDGMVTGEPGVELQNAKPLAVIRQPMQCCTPPMDGCTPTLDIFPAQGETPYAQITGPTLFGGCSELCCESHFRYTSDGREAGQVTHLTPKSPGEVFKAICTDSDNYGIEFAPGASEVDKANMIAGSVLLDYMFFEIDNGLVHINPIDRSVEITCCLCFCWGNLTPCVCKCGGKNDDGGASGLGALGGLAGGGPPRAEDGSVFGQPWLTAQN</sequence>
<dbReference type="GO" id="GO:0017128">
    <property type="term" value="F:phospholipid scramblase activity"/>
    <property type="evidence" value="ECO:0007669"/>
    <property type="project" value="InterPro"/>
</dbReference>
<dbReference type="PANTHER" id="PTHR23248:SF9">
    <property type="entry name" value="PHOSPHOLIPID SCRAMBLASE"/>
    <property type="match status" value="1"/>
</dbReference>
<reference evidence="3" key="1">
    <citation type="submission" date="2021-11" db="EMBL/GenBank/DDBJ databases">
        <authorList>
            <consortium name="Genoscope - CEA"/>
            <person name="William W."/>
        </authorList>
    </citation>
    <scope>NUCLEOTIDE SEQUENCE</scope>
</reference>
<evidence type="ECO:0000256" key="2">
    <source>
        <dbReference type="RuleBase" id="RU363116"/>
    </source>
</evidence>